<protein>
    <submittedName>
        <fullName evidence="5">Uncharacterized protein</fullName>
    </submittedName>
</protein>
<sequence length="394" mass="44824">MNIRQPTSAPRVQVEVLSEERLDIEVCKAKLAEVLPQLEAKSAAALADDICEAISSSKRVPRTNYREGYSHEIFKLKREVREAFQLYQNFQIPFFKETYLRCRRELHRSVRLNKQRLKASKIANLIRDTHENGIRALYNSAKSSSTSSSSVTLQQWFTFFSELYQSFEEPRFIAQSSAPTESASLLLSPFTEEEIRAALNHQSSRAVGMNGVSPADLKALGNILAPLGEEVFTFSGDRSKEEILEFSRRLSGPKVRSMTTCEDFRNFVNEQSVVVTFVGDERSGPLWIAFDEIAEEMQDLVYFFQIHPDCIRIPRELGGQPPSVTIVKEGVMSTSFHPPVHLKDVGSETQEKLTEELRNWVHKERFPDFVKVRKALFEVSSNAFPPGALVRFHA</sequence>
<evidence type="ECO:0000256" key="1">
    <source>
        <dbReference type="ARBA" id="ARBA00004167"/>
    </source>
</evidence>
<dbReference type="PANTHER" id="PTHR46426">
    <property type="entry name" value="PROTEIN DISULFIDE-ISOMERASE TMX3"/>
    <property type="match status" value="1"/>
</dbReference>
<proteinExistence type="predicted"/>
<evidence type="ECO:0000256" key="2">
    <source>
        <dbReference type="ARBA" id="ARBA00022692"/>
    </source>
</evidence>
<reference evidence="5" key="1">
    <citation type="submission" date="2020-11" db="EMBL/GenBank/DDBJ databases">
        <authorList>
            <person name="Tran Van P."/>
        </authorList>
    </citation>
    <scope>NUCLEOTIDE SEQUENCE</scope>
</reference>
<keyword evidence="2" id="KW-0812">Transmembrane</keyword>
<dbReference type="GO" id="GO:0016020">
    <property type="term" value="C:membrane"/>
    <property type="evidence" value="ECO:0007669"/>
    <property type="project" value="UniProtKB-SubCell"/>
</dbReference>
<dbReference type="PANTHER" id="PTHR46426:SF1">
    <property type="entry name" value="PROTEIN DISULFIDE-ISOMERASE TMX3"/>
    <property type="match status" value="1"/>
</dbReference>
<keyword evidence="3" id="KW-1133">Transmembrane helix</keyword>
<gene>
    <name evidence="5" type="ORF">CTOB1V02_LOCUS5102</name>
</gene>
<name>A0A7R8ZPW8_9CRUS</name>
<feature type="non-terminal residue" evidence="5">
    <location>
        <position position="394"/>
    </location>
</feature>
<accession>A0A7R8ZPW8</accession>
<evidence type="ECO:0000256" key="4">
    <source>
        <dbReference type="ARBA" id="ARBA00023136"/>
    </source>
</evidence>
<dbReference type="AlphaFoldDB" id="A0A7R8ZPW8"/>
<keyword evidence="4" id="KW-0472">Membrane</keyword>
<dbReference type="OrthoDB" id="74910at2759"/>
<organism evidence="5">
    <name type="scientific">Cyprideis torosa</name>
    <dbReference type="NCBI Taxonomy" id="163714"/>
    <lineage>
        <taxon>Eukaryota</taxon>
        <taxon>Metazoa</taxon>
        <taxon>Ecdysozoa</taxon>
        <taxon>Arthropoda</taxon>
        <taxon>Crustacea</taxon>
        <taxon>Oligostraca</taxon>
        <taxon>Ostracoda</taxon>
        <taxon>Podocopa</taxon>
        <taxon>Podocopida</taxon>
        <taxon>Cytherocopina</taxon>
        <taxon>Cytheroidea</taxon>
        <taxon>Cytherideidae</taxon>
        <taxon>Cyprideis</taxon>
    </lineage>
</organism>
<comment type="subcellular location">
    <subcellularLocation>
        <location evidence="1">Membrane</location>
        <topology evidence="1">Single-pass membrane protein</topology>
    </subcellularLocation>
</comment>
<dbReference type="Gene3D" id="3.40.30.10">
    <property type="entry name" value="Glutaredoxin"/>
    <property type="match status" value="1"/>
</dbReference>
<dbReference type="GO" id="GO:0005783">
    <property type="term" value="C:endoplasmic reticulum"/>
    <property type="evidence" value="ECO:0007669"/>
    <property type="project" value="TreeGrafter"/>
</dbReference>
<dbReference type="EMBL" id="OB661063">
    <property type="protein sequence ID" value="CAD7227193.1"/>
    <property type="molecule type" value="Genomic_DNA"/>
</dbReference>
<dbReference type="InterPro" id="IPR052250">
    <property type="entry name" value="PDI_TMX3"/>
</dbReference>
<evidence type="ECO:0000313" key="5">
    <source>
        <dbReference type="EMBL" id="CAD7227193.1"/>
    </source>
</evidence>
<evidence type="ECO:0000256" key="3">
    <source>
        <dbReference type="ARBA" id="ARBA00022989"/>
    </source>
</evidence>